<feature type="non-terminal residue" evidence="1">
    <location>
        <position position="1"/>
    </location>
</feature>
<keyword evidence="2" id="KW-1185">Reference proteome</keyword>
<organism evidence="1 2">
    <name type="scientific">Racocetra persica</name>
    <dbReference type="NCBI Taxonomy" id="160502"/>
    <lineage>
        <taxon>Eukaryota</taxon>
        <taxon>Fungi</taxon>
        <taxon>Fungi incertae sedis</taxon>
        <taxon>Mucoromycota</taxon>
        <taxon>Glomeromycotina</taxon>
        <taxon>Glomeromycetes</taxon>
        <taxon>Diversisporales</taxon>
        <taxon>Gigasporaceae</taxon>
        <taxon>Racocetra</taxon>
    </lineage>
</organism>
<feature type="non-terminal residue" evidence="1">
    <location>
        <position position="71"/>
    </location>
</feature>
<comment type="caution">
    <text evidence="1">The sequence shown here is derived from an EMBL/GenBank/DDBJ whole genome shotgun (WGS) entry which is preliminary data.</text>
</comment>
<evidence type="ECO:0000313" key="1">
    <source>
        <dbReference type="EMBL" id="CAG8772001.1"/>
    </source>
</evidence>
<gene>
    <name evidence="1" type="ORF">RPERSI_LOCUS16519</name>
</gene>
<reference evidence="1" key="1">
    <citation type="submission" date="2021-06" db="EMBL/GenBank/DDBJ databases">
        <authorList>
            <person name="Kallberg Y."/>
            <person name="Tangrot J."/>
            <person name="Rosling A."/>
        </authorList>
    </citation>
    <scope>NUCLEOTIDE SEQUENCE</scope>
    <source>
        <strain evidence="1">MA461A</strain>
    </source>
</reference>
<sequence length="71" mass="8024">DDSLFYKRLYEELSPFSCVRMLNSTGVIGCQSLKPVTGLLYPINTADDIKTFIGRDLNGKFAVVMPYELMK</sequence>
<proteinExistence type="predicted"/>
<dbReference type="Proteomes" id="UP000789920">
    <property type="component" value="Unassembled WGS sequence"/>
</dbReference>
<evidence type="ECO:0000313" key="2">
    <source>
        <dbReference type="Proteomes" id="UP000789920"/>
    </source>
</evidence>
<accession>A0ACA9R0Z3</accession>
<dbReference type="EMBL" id="CAJVQC010040966">
    <property type="protein sequence ID" value="CAG8772001.1"/>
    <property type="molecule type" value="Genomic_DNA"/>
</dbReference>
<protein>
    <submittedName>
        <fullName evidence="1">35038_t:CDS:1</fullName>
    </submittedName>
</protein>
<name>A0ACA9R0Z3_9GLOM</name>